<organism evidence="2 3">
    <name type="scientific">Micromonas commoda (strain RCC299 / NOUM17 / CCMP2709)</name>
    <name type="common">Picoplanktonic green alga</name>
    <dbReference type="NCBI Taxonomy" id="296587"/>
    <lineage>
        <taxon>Eukaryota</taxon>
        <taxon>Viridiplantae</taxon>
        <taxon>Chlorophyta</taxon>
        <taxon>Mamiellophyceae</taxon>
        <taxon>Mamiellales</taxon>
        <taxon>Mamiellaceae</taxon>
        <taxon>Micromonas</taxon>
    </lineage>
</organism>
<dbReference type="SUPFAM" id="SSF50630">
    <property type="entry name" value="Acid proteases"/>
    <property type="match status" value="1"/>
</dbReference>
<dbReference type="Pfam" id="PF13650">
    <property type="entry name" value="Asp_protease_2"/>
    <property type="match status" value="1"/>
</dbReference>
<dbReference type="KEGG" id="mis:MICPUN_53149"/>
<dbReference type="OMA" id="NWMASTT"/>
<feature type="region of interest" description="Disordered" evidence="1">
    <location>
        <begin position="1"/>
        <end position="27"/>
    </location>
</feature>
<sequence>MPSAVMATSIATRGAVPGPSRGLGAATRRIAYRRSRSRFGTLRLRAEKDDDDAAPSQGPEDDPRSPANLMRRAMSMRAKIIKVKLASLGVSSKDLFEKEELARALANAWGEKLKGTVTLPLRQLVGMPGNPRAGYVVVTLDVGEAGFVDFLIDSGATTALISPQLREMLGASAIDGAPIRGLGAGGETVRQKVTIAGASVGALELGALDAVVTDLAASGLPSVVGGMLGLDFLSRFELELDFADKAMRFHPIGSVATGALDVDSLVHIPLARHPTGLRTVSCRLNGCERFPGILDMGSFFSVCNWMAAARAGVGPDNPVVKNAAMTAVGVDGRPMAMSTAPFDLEVCGDGTDEGGQGLRSEYKGECCVGDLPAFASLGATASPFMTVGLDVLGRGRSVLSVGADAVYLTPGDAPGGMWDSEGPIIQ</sequence>
<dbReference type="Gene3D" id="2.40.70.10">
    <property type="entry name" value="Acid Proteases"/>
    <property type="match status" value="1"/>
</dbReference>
<dbReference type="OrthoDB" id="425248at2759"/>
<dbReference type="EMBL" id="CP001575">
    <property type="protein sequence ID" value="ACO69276.1"/>
    <property type="molecule type" value="Genomic_DNA"/>
</dbReference>
<dbReference type="RefSeq" id="XP_002508018.1">
    <property type="nucleotide sequence ID" value="XM_002507972.1"/>
</dbReference>
<keyword evidence="3" id="KW-1185">Reference proteome</keyword>
<dbReference type="InterPro" id="IPR034122">
    <property type="entry name" value="Retropepsin-like_bacterial"/>
</dbReference>
<reference evidence="2 3" key="1">
    <citation type="journal article" date="2009" name="Science">
        <title>Green evolution and dynamic adaptations revealed by genomes of the marine picoeukaryotes Micromonas.</title>
        <authorList>
            <person name="Worden A.Z."/>
            <person name="Lee J.H."/>
            <person name="Mock T."/>
            <person name="Rouze P."/>
            <person name="Simmons M.P."/>
            <person name="Aerts A.L."/>
            <person name="Allen A.E."/>
            <person name="Cuvelier M.L."/>
            <person name="Derelle E."/>
            <person name="Everett M.V."/>
            <person name="Foulon E."/>
            <person name="Grimwood J."/>
            <person name="Gundlach H."/>
            <person name="Henrissat B."/>
            <person name="Napoli C."/>
            <person name="McDonald S.M."/>
            <person name="Parker M.S."/>
            <person name="Rombauts S."/>
            <person name="Salamov A."/>
            <person name="Von Dassow P."/>
            <person name="Badger J.H."/>
            <person name="Coutinho P.M."/>
            <person name="Demir E."/>
            <person name="Dubchak I."/>
            <person name="Gentemann C."/>
            <person name="Eikrem W."/>
            <person name="Gready J.E."/>
            <person name="John U."/>
            <person name="Lanier W."/>
            <person name="Lindquist E.A."/>
            <person name="Lucas S."/>
            <person name="Mayer K.F."/>
            <person name="Moreau H."/>
            <person name="Not F."/>
            <person name="Otillar R."/>
            <person name="Panaud O."/>
            <person name="Pangilinan J."/>
            <person name="Paulsen I."/>
            <person name="Piegu B."/>
            <person name="Poliakov A."/>
            <person name="Robbens S."/>
            <person name="Schmutz J."/>
            <person name="Toulza E."/>
            <person name="Wyss T."/>
            <person name="Zelensky A."/>
            <person name="Zhou K."/>
            <person name="Armbrust E.V."/>
            <person name="Bhattacharya D."/>
            <person name="Goodenough U.W."/>
            <person name="Van de Peer Y."/>
            <person name="Grigoriev I.V."/>
        </authorList>
    </citation>
    <scope>NUCLEOTIDE SEQUENCE [LARGE SCALE GENOMIC DNA]</scope>
    <source>
        <strain evidence="3">RCC299 / NOUM17</strain>
    </source>
</reference>
<gene>
    <name evidence="2" type="ORF">MICPUN_53149</name>
</gene>
<dbReference type="AlphaFoldDB" id="C1FGK3"/>
<name>C1FGK3_MICCC</name>
<feature type="region of interest" description="Disordered" evidence="1">
    <location>
        <begin position="41"/>
        <end position="67"/>
    </location>
</feature>
<dbReference type="STRING" id="296587.C1FGK3"/>
<accession>C1FGK3</accession>
<dbReference type="CDD" id="cd05483">
    <property type="entry name" value="retropepsin_like_bacteria"/>
    <property type="match status" value="1"/>
</dbReference>
<evidence type="ECO:0000313" key="2">
    <source>
        <dbReference type="EMBL" id="ACO69276.1"/>
    </source>
</evidence>
<dbReference type="InParanoid" id="C1FGK3"/>
<evidence type="ECO:0000313" key="3">
    <source>
        <dbReference type="Proteomes" id="UP000002009"/>
    </source>
</evidence>
<dbReference type="InterPro" id="IPR021109">
    <property type="entry name" value="Peptidase_aspartic_dom_sf"/>
</dbReference>
<protein>
    <recommendedName>
        <fullName evidence="4">Peptidase A2 domain-containing protein</fullName>
    </recommendedName>
</protein>
<evidence type="ECO:0000256" key="1">
    <source>
        <dbReference type="SAM" id="MobiDB-lite"/>
    </source>
</evidence>
<dbReference type="Proteomes" id="UP000002009">
    <property type="component" value="Chromosome 8"/>
</dbReference>
<dbReference type="eggNOG" id="ENOG502S92I">
    <property type="taxonomic scope" value="Eukaryota"/>
</dbReference>
<proteinExistence type="predicted"/>
<dbReference type="GeneID" id="8245932"/>
<evidence type="ECO:0008006" key="4">
    <source>
        <dbReference type="Google" id="ProtNLM"/>
    </source>
</evidence>